<dbReference type="EMBL" id="CAJVQB010000252">
    <property type="protein sequence ID" value="CAG8477889.1"/>
    <property type="molecule type" value="Genomic_DNA"/>
</dbReference>
<organism evidence="1 2">
    <name type="scientific">Gigaspora margarita</name>
    <dbReference type="NCBI Taxonomy" id="4874"/>
    <lineage>
        <taxon>Eukaryota</taxon>
        <taxon>Fungi</taxon>
        <taxon>Fungi incertae sedis</taxon>
        <taxon>Mucoromycota</taxon>
        <taxon>Glomeromycotina</taxon>
        <taxon>Glomeromycetes</taxon>
        <taxon>Diversisporales</taxon>
        <taxon>Gigasporaceae</taxon>
        <taxon>Gigaspora</taxon>
    </lineage>
</organism>
<evidence type="ECO:0000313" key="1">
    <source>
        <dbReference type="EMBL" id="CAG8477889.1"/>
    </source>
</evidence>
<accession>A0ABM8VYC6</accession>
<dbReference type="Proteomes" id="UP000789901">
    <property type="component" value="Unassembled WGS sequence"/>
</dbReference>
<reference evidence="1 2" key="1">
    <citation type="submission" date="2021-06" db="EMBL/GenBank/DDBJ databases">
        <authorList>
            <person name="Kallberg Y."/>
            <person name="Tangrot J."/>
            <person name="Rosling A."/>
        </authorList>
    </citation>
    <scope>NUCLEOTIDE SEQUENCE [LARGE SCALE GENOMIC DNA]</scope>
    <source>
        <strain evidence="1 2">120-4 pot B 10/14</strain>
    </source>
</reference>
<sequence length="138" mass="16759">MKCGKFTYTPVLEKFEFGKFRSLGTIKHMPSNELIAKTINCCDEPNSPFTNCIQKDMKIDLHFPDHMRMKLFFKIFIDWHRYKLYECKHENITVYDKFKKIDQFVEKDLFYYVNYFLKEEMIFNTCPDCSKICVNKKK</sequence>
<name>A0ABM8VYC6_GIGMA</name>
<gene>
    <name evidence="1" type="ORF">GMARGA_LOCUS1089</name>
</gene>
<evidence type="ECO:0000313" key="2">
    <source>
        <dbReference type="Proteomes" id="UP000789901"/>
    </source>
</evidence>
<proteinExistence type="predicted"/>
<keyword evidence="2" id="KW-1185">Reference proteome</keyword>
<comment type="caution">
    <text evidence="1">The sequence shown here is derived from an EMBL/GenBank/DDBJ whole genome shotgun (WGS) entry which is preliminary data.</text>
</comment>
<feature type="non-terminal residue" evidence="1">
    <location>
        <position position="138"/>
    </location>
</feature>
<protein>
    <submittedName>
        <fullName evidence="1">7753_t:CDS:1</fullName>
    </submittedName>
</protein>